<evidence type="ECO:0000256" key="12">
    <source>
        <dbReference type="ARBA" id="ARBA00022741"/>
    </source>
</evidence>
<evidence type="ECO:0000256" key="15">
    <source>
        <dbReference type="ARBA" id="ARBA00023141"/>
    </source>
</evidence>
<dbReference type="GO" id="GO:0046872">
    <property type="term" value="F:metal ion binding"/>
    <property type="evidence" value="ECO:0007669"/>
    <property type="project" value="UniProtKB-KW"/>
</dbReference>
<dbReference type="InterPro" id="IPR016037">
    <property type="entry name" value="DHQ_synth_AroB"/>
</dbReference>
<feature type="binding site" evidence="18">
    <location>
        <begin position="131"/>
        <end position="132"/>
    </location>
    <ligand>
        <name>NAD(+)</name>
        <dbReference type="ChEBI" id="CHEBI:57540"/>
    </ligand>
</feature>
<comment type="cofactor">
    <cofactor evidence="2 18">
        <name>NAD(+)</name>
        <dbReference type="ChEBI" id="CHEBI:57540"/>
    </cofactor>
</comment>
<evidence type="ECO:0000256" key="3">
    <source>
        <dbReference type="ARBA" id="ARBA00001947"/>
    </source>
</evidence>
<keyword evidence="10 18" id="KW-0028">Amino-acid biosynthesis</keyword>
<feature type="binding site" evidence="18">
    <location>
        <position position="185"/>
    </location>
    <ligand>
        <name>Zn(2+)</name>
        <dbReference type="ChEBI" id="CHEBI:29105"/>
    </ligand>
</feature>
<keyword evidence="22" id="KW-1185">Reference proteome</keyword>
<evidence type="ECO:0000259" key="19">
    <source>
        <dbReference type="Pfam" id="PF01761"/>
    </source>
</evidence>
<feature type="binding site" evidence="18">
    <location>
        <position position="264"/>
    </location>
    <ligand>
        <name>Zn(2+)</name>
        <dbReference type="ChEBI" id="CHEBI:29105"/>
    </ligand>
</feature>
<dbReference type="Gene3D" id="1.20.1090.10">
    <property type="entry name" value="Dehydroquinate synthase-like - alpha domain"/>
    <property type="match status" value="1"/>
</dbReference>
<dbReference type="AlphaFoldDB" id="A0A511ZBB5"/>
<dbReference type="UniPathway" id="UPA00053">
    <property type="reaction ID" value="UER00085"/>
</dbReference>
<comment type="cofactor">
    <cofactor evidence="18">
        <name>Co(2+)</name>
        <dbReference type="ChEBI" id="CHEBI:48828"/>
    </cofactor>
    <cofactor evidence="18">
        <name>Zn(2+)</name>
        <dbReference type="ChEBI" id="CHEBI:29105"/>
    </cofactor>
    <text evidence="18">Binds 1 divalent metal cation per subunit. Can use either Co(2+) or Zn(2+).</text>
</comment>
<evidence type="ECO:0000256" key="11">
    <source>
        <dbReference type="ARBA" id="ARBA00022723"/>
    </source>
</evidence>
<feature type="binding site" evidence="18">
    <location>
        <position position="152"/>
    </location>
    <ligand>
        <name>NAD(+)</name>
        <dbReference type="ChEBI" id="CHEBI:57540"/>
    </ligand>
</feature>
<dbReference type="InterPro" id="IPR050071">
    <property type="entry name" value="Dehydroquinate_synthase"/>
</dbReference>
<evidence type="ECO:0000256" key="16">
    <source>
        <dbReference type="ARBA" id="ARBA00023239"/>
    </source>
</evidence>
<feature type="domain" description="3-dehydroquinate synthase C-terminal" evidence="20">
    <location>
        <begin position="182"/>
        <end position="325"/>
    </location>
</feature>
<evidence type="ECO:0000313" key="22">
    <source>
        <dbReference type="Proteomes" id="UP000321901"/>
    </source>
</evidence>
<keyword evidence="12 18" id="KW-0547">Nucleotide-binding</keyword>
<dbReference type="InterPro" id="IPR030963">
    <property type="entry name" value="DHQ_synth_fam"/>
</dbReference>
<evidence type="ECO:0000256" key="6">
    <source>
        <dbReference type="ARBA" id="ARBA00005412"/>
    </source>
</evidence>
<keyword evidence="15 18" id="KW-0057">Aromatic amino acid biosynthesis</keyword>
<name>A0A511ZBB5_9BACL</name>
<dbReference type="GO" id="GO:0000166">
    <property type="term" value="F:nucleotide binding"/>
    <property type="evidence" value="ECO:0007669"/>
    <property type="project" value="UniProtKB-KW"/>
</dbReference>
<dbReference type="Gene3D" id="3.40.50.1970">
    <property type="match status" value="1"/>
</dbReference>
<dbReference type="GO" id="GO:0003856">
    <property type="term" value="F:3-dehydroquinate synthase activity"/>
    <property type="evidence" value="ECO:0007669"/>
    <property type="project" value="UniProtKB-UniRule"/>
</dbReference>
<keyword evidence="9 18" id="KW-0963">Cytoplasm</keyword>
<feature type="binding site" evidence="18">
    <location>
        <position position="143"/>
    </location>
    <ligand>
        <name>NAD(+)</name>
        <dbReference type="ChEBI" id="CHEBI:57540"/>
    </ligand>
</feature>
<keyword evidence="11 18" id="KW-0479">Metal-binding</keyword>
<dbReference type="Proteomes" id="UP000321901">
    <property type="component" value="Unassembled WGS sequence"/>
</dbReference>
<proteinExistence type="inferred from homology"/>
<organism evidence="21 22">
    <name type="scientific">Sporosarcina luteola</name>
    <dbReference type="NCBI Taxonomy" id="582850"/>
    <lineage>
        <taxon>Bacteria</taxon>
        <taxon>Bacillati</taxon>
        <taxon>Bacillota</taxon>
        <taxon>Bacilli</taxon>
        <taxon>Bacillales</taxon>
        <taxon>Caryophanaceae</taxon>
        <taxon>Sporosarcina</taxon>
    </lineage>
</organism>
<evidence type="ECO:0000259" key="20">
    <source>
        <dbReference type="Pfam" id="PF24621"/>
    </source>
</evidence>
<dbReference type="GO" id="GO:0009073">
    <property type="term" value="P:aromatic amino acid family biosynthetic process"/>
    <property type="evidence" value="ECO:0007669"/>
    <property type="project" value="UniProtKB-KW"/>
</dbReference>
<evidence type="ECO:0000256" key="5">
    <source>
        <dbReference type="ARBA" id="ARBA00004661"/>
    </source>
</evidence>
<keyword evidence="13 18" id="KW-0862">Zinc</keyword>
<keyword evidence="16 18" id="KW-0456">Lyase</keyword>
<evidence type="ECO:0000256" key="17">
    <source>
        <dbReference type="ARBA" id="ARBA00023285"/>
    </source>
</evidence>
<protein>
    <recommendedName>
        <fullName evidence="8 18">3-dehydroquinate synthase</fullName>
        <shortName evidence="18">DHQS</shortName>
        <ecNumber evidence="7 18">4.2.3.4</ecNumber>
    </recommendedName>
</protein>
<evidence type="ECO:0000256" key="10">
    <source>
        <dbReference type="ARBA" id="ARBA00022605"/>
    </source>
</evidence>
<dbReference type="FunFam" id="3.40.50.1970:FF:000007">
    <property type="entry name" value="Pentafunctional AROM polypeptide"/>
    <property type="match status" value="1"/>
</dbReference>
<comment type="pathway">
    <text evidence="5 18">Metabolic intermediate biosynthesis; chorismate biosynthesis; chorismate from D-erythrose 4-phosphate and phosphoenolpyruvate: step 2/7.</text>
</comment>
<comment type="subcellular location">
    <subcellularLocation>
        <location evidence="4 18">Cytoplasm</location>
    </subcellularLocation>
</comment>
<feature type="binding site" evidence="18">
    <location>
        <begin position="107"/>
        <end position="111"/>
    </location>
    <ligand>
        <name>NAD(+)</name>
        <dbReference type="ChEBI" id="CHEBI:57540"/>
    </ligand>
</feature>
<dbReference type="HAMAP" id="MF_00110">
    <property type="entry name" value="DHQ_synthase"/>
    <property type="match status" value="1"/>
</dbReference>
<dbReference type="PIRSF" id="PIRSF001455">
    <property type="entry name" value="DHQ_synth"/>
    <property type="match status" value="1"/>
</dbReference>
<evidence type="ECO:0000256" key="1">
    <source>
        <dbReference type="ARBA" id="ARBA00001393"/>
    </source>
</evidence>
<dbReference type="CDD" id="cd08195">
    <property type="entry name" value="DHQS"/>
    <property type="match status" value="1"/>
</dbReference>
<evidence type="ECO:0000256" key="13">
    <source>
        <dbReference type="ARBA" id="ARBA00022833"/>
    </source>
</evidence>
<evidence type="ECO:0000256" key="2">
    <source>
        <dbReference type="ARBA" id="ARBA00001911"/>
    </source>
</evidence>
<comment type="caution">
    <text evidence="21">The sequence shown here is derived from an EMBL/GenBank/DDBJ whole genome shotgun (WGS) entry which is preliminary data.</text>
</comment>
<gene>
    <name evidence="18 21" type="primary">aroB</name>
    <name evidence="21" type="ORF">SLU01_30150</name>
</gene>
<dbReference type="OrthoDB" id="9806583at2"/>
<comment type="function">
    <text evidence="18">Catalyzes the conversion of 3-deoxy-D-arabino-heptulosonate 7-phosphate (DAHP) to dehydroquinate (DHQ).</text>
</comment>
<feature type="binding site" evidence="18">
    <location>
        <position position="247"/>
    </location>
    <ligand>
        <name>Zn(2+)</name>
        <dbReference type="ChEBI" id="CHEBI:29105"/>
    </ligand>
</feature>
<accession>A0A511ZBB5</accession>
<comment type="similarity">
    <text evidence="6 18">Belongs to the sugar phosphate cyclases superfamily. Dehydroquinate synthase family.</text>
</comment>
<dbReference type="RefSeq" id="WP_147059802.1">
    <property type="nucleotide sequence ID" value="NZ_BJYL01000044.1"/>
</dbReference>
<feature type="domain" description="3-dehydroquinate synthase N-terminal" evidence="19">
    <location>
        <begin position="70"/>
        <end position="180"/>
    </location>
</feature>
<dbReference type="PANTHER" id="PTHR43622">
    <property type="entry name" value="3-DEHYDROQUINATE SYNTHASE"/>
    <property type="match status" value="1"/>
</dbReference>
<evidence type="ECO:0000256" key="4">
    <source>
        <dbReference type="ARBA" id="ARBA00004496"/>
    </source>
</evidence>
<comment type="catalytic activity">
    <reaction evidence="1 18">
        <text>7-phospho-2-dehydro-3-deoxy-D-arabino-heptonate = 3-dehydroquinate + phosphate</text>
        <dbReference type="Rhea" id="RHEA:21968"/>
        <dbReference type="ChEBI" id="CHEBI:32364"/>
        <dbReference type="ChEBI" id="CHEBI:43474"/>
        <dbReference type="ChEBI" id="CHEBI:58394"/>
        <dbReference type="EC" id="4.2.3.4"/>
    </reaction>
</comment>
<dbReference type="EMBL" id="BJYL01000044">
    <property type="protein sequence ID" value="GEN84703.1"/>
    <property type="molecule type" value="Genomic_DNA"/>
</dbReference>
<sequence length="368" mass="40786">MGKLTVQLPDVQYDVYVGEHVYELFSSQYKELLQSADRVGIIADEQVAAMHLPILEKALADAGVSPSVKIVPAGEKCKTPAVYIDCQSYLLTENFTRNSLLIAFGGGACGDLTGFVAATFMRGIRFIQCPTTILSHDSAVGGKTAINLPEGKNMVGSFHQPSAVLFNTALLGTLPPREIRSGMAELIKHAFISDENWALELLEDRTFTEPTNEWLSVELVKGIKVKADIVAEDEFEHSTRKYLNFGHTFGHAVEAVCGFGGLSHGECIMIGMGYSFILSERHGEITESFTKRFIDFSIMNGYTFEPVLNHSLQEFLDYMKKDKKASFGDLNFVMLEKIGKPFVKKVSIEECEIVFRELQNRLDEGGNV</sequence>
<dbReference type="PANTHER" id="PTHR43622:SF7">
    <property type="entry name" value="3-DEHYDROQUINATE SYNTHASE, CHLOROPLASTIC"/>
    <property type="match status" value="1"/>
</dbReference>
<comment type="cofactor">
    <cofactor evidence="3">
        <name>Zn(2+)</name>
        <dbReference type="ChEBI" id="CHEBI:29105"/>
    </cofactor>
</comment>
<dbReference type="GO" id="GO:0005737">
    <property type="term" value="C:cytoplasm"/>
    <property type="evidence" value="ECO:0007669"/>
    <property type="project" value="UniProtKB-SubCell"/>
</dbReference>
<evidence type="ECO:0000256" key="14">
    <source>
        <dbReference type="ARBA" id="ARBA00023027"/>
    </source>
</evidence>
<evidence type="ECO:0000256" key="8">
    <source>
        <dbReference type="ARBA" id="ARBA00017684"/>
    </source>
</evidence>
<evidence type="ECO:0000313" key="21">
    <source>
        <dbReference type="EMBL" id="GEN84703.1"/>
    </source>
</evidence>
<dbReference type="GO" id="GO:0009423">
    <property type="term" value="P:chorismate biosynthetic process"/>
    <property type="evidence" value="ECO:0007669"/>
    <property type="project" value="UniProtKB-UniRule"/>
</dbReference>
<dbReference type="EC" id="4.2.3.4" evidence="7 18"/>
<dbReference type="NCBIfam" id="TIGR01357">
    <property type="entry name" value="aroB"/>
    <property type="match status" value="1"/>
</dbReference>
<dbReference type="InterPro" id="IPR056179">
    <property type="entry name" value="DHQS_C"/>
</dbReference>
<dbReference type="SUPFAM" id="SSF56796">
    <property type="entry name" value="Dehydroquinate synthase-like"/>
    <property type="match status" value="1"/>
</dbReference>
<dbReference type="InterPro" id="IPR030960">
    <property type="entry name" value="DHQS/DOIS_N"/>
</dbReference>
<evidence type="ECO:0000256" key="18">
    <source>
        <dbReference type="HAMAP-Rule" id="MF_00110"/>
    </source>
</evidence>
<comment type="caution">
    <text evidence="18">Lacks conserved residue(s) required for the propagation of feature annotation.</text>
</comment>
<evidence type="ECO:0000256" key="7">
    <source>
        <dbReference type="ARBA" id="ARBA00013031"/>
    </source>
</evidence>
<evidence type="ECO:0000256" key="9">
    <source>
        <dbReference type="ARBA" id="ARBA00022490"/>
    </source>
</evidence>
<dbReference type="Pfam" id="PF24621">
    <property type="entry name" value="DHQS_C"/>
    <property type="match status" value="1"/>
</dbReference>
<dbReference type="Pfam" id="PF01761">
    <property type="entry name" value="DHQ_synthase"/>
    <property type="match status" value="1"/>
</dbReference>
<keyword evidence="14 18" id="KW-0520">NAD</keyword>
<reference evidence="21 22" key="1">
    <citation type="submission" date="2019-07" db="EMBL/GenBank/DDBJ databases">
        <title>Whole genome shotgun sequence of Sporosarcina luteola NBRC 105378.</title>
        <authorList>
            <person name="Hosoyama A."/>
            <person name="Uohara A."/>
            <person name="Ohji S."/>
            <person name="Ichikawa N."/>
        </authorList>
    </citation>
    <scope>NUCLEOTIDE SEQUENCE [LARGE SCALE GENOMIC DNA]</scope>
    <source>
        <strain evidence="21 22">NBRC 105378</strain>
    </source>
</reference>
<dbReference type="GO" id="GO:0008652">
    <property type="term" value="P:amino acid biosynthetic process"/>
    <property type="evidence" value="ECO:0007669"/>
    <property type="project" value="UniProtKB-KW"/>
</dbReference>
<keyword evidence="17 18" id="KW-0170">Cobalt</keyword>